<reference evidence="7" key="1">
    <citation type="journal article" date="2019" name="Int. J. Syst. Evol. Microbiol.">
        <title>The Global Catalogue of Microorganisms (GCM) 10K type strain sequencing project: providing services to taxonomists for standard genome sequencing and annotation.</title>
        <authorList>
            <consortium name="The Broad Institute Genomics Platform"/>
            <consortium name="The Broad Institute Genome Sequencing Center for Infectious Disease"/>
            <person name="Wu L."/>
            <person name="Ma J."/>
        </authorList>
    </citation>
    <scope>NUCLEOTIDE SEQUENCE [LARGE SCALE GENOMIC DNA]</scope>
    <source>
        <strain evidence="7">CGMCC 4.7400</strain>
    </source>
</reference>
<dbReference type="PIRSF" id="PIRSF036625">
    <property type="entry name" value="GAF_ANTAR"/>
    <property type="match status" value="1"/>
</dbReference>
<evidence type="ECO:0000259" key="5">
    <source>
        <dbReference type="PROSITE" id="PS50921"/>
    </source>
</evidence>
<dbReference type="EMBL" id="JBHTEB010000001">
    <property type="protein sequence ID" value="MFD0315233.1"/>
    <property type="molecule type" value="Genomic_DNA"/>
</dbReference>
<dbReference type="SUPFAM" id="SSF55781">
    <property type="entry name" value="GAF domain-like"/>
    <property type="match status" value="1"/>
</dbReference>
<accession>A0ABW2W711</accession>
<dbReference type="InterPro" id="IPR003018">
    <property type="entry name" value="GAF"/>
</dbReference>
<proteinExistence type="predicted"/>
<dbReference type="InterPro" id="IPR005561">
    <property type="entry name" value="ANTAR"/>
</dbReference>
<dbReference type="Gene3D" id="3.30.450.40">
    <property type="match status" value="1"/>
</dbReference>
<dbReference type="Pfam" id="PF03861">
    <property type="entry name" value="ANTAR"/>
    <property type="match status" value="1"/>
</dbReference>
<evidence type="ECO:0000256" key="3">
    <source>
        <dbReference type="ARBA" id="ARBA00023015"/>
    </source>
</evidence>
<dbReference type="Proteomes" id="UP001597023">
    <property type="component" value="Unassembled WGS sequence"/>
</dbReference>
<dbReference type="InterPro" id="IPR029016">
    <property type="entry name" value="GAF-like_dom_sf"/>
</dbReference>
<feature type="domain" description="ANTAR" evidence="5">
    <location>
        <begin position="170"/>
        <end position="231"/>
    </location>
</feature>
<dbReference type="InterPro" id="IPR011006">
    <property type="entry name" value="CheY-like_superfamily"/>
</dbReference>
<keyword evidence="3" id="KW-0805">Transcription regulation</keyword>
<gene>
    <name evidence="6" type="ORF">ACFQZ6_13535</name>
</gene>
<keyword evidence="2" id="KW-0418">Kinase</keyword>
<evidence type="ECO:0000256" key="1">
    <source>
        <dbReference type="ARBA" id="ARBA00022679"/>
    </source>
</evidence>
<dbReference type="SMART" id="SM01012">
    <property type="entry name" value="ANTAR"/>
    <property type="match status" value="1"/>
</dbReference>
<dbReference type="InterPro" id="IPR036388">
    <property type="entry name" value="WH-like_DNA-bd_sf"/>
</dbReference>
<organism evidence="6 7">
    <name type="scientific">Streptomyces flavalbus</name>
    <dbReference type="NCBI Taxonomy" id="2665155"/>
    <lineage>
        <taxon>Bacteria</taxon>
        <taxon>Bacillati</taxon>
        <taxon>Actinomycetota</taxon>
        <taxon>Actinomycetes</taxon>
        <taxon>Kitasatosporales</taxon>
        <taxon>Streptomycetaceae</taxon>
        <taxon>Streptomyces</taxon>
    </lineage>
</organism>
<dbReference type="InterPro" id="IPR012074">
    <property type="entry name" value="GAF_ANTAR"/>
</dbReference>
<dbReference type="Pfam" id="PF13185">
    <property type="entry name" value="GAF_2"/>
    <property type="match status" value="1"/>
</dbReference>
<keyword evidence="1" id="KW-0808">Transferase</keyword>
<dbReference type="PROSITE" id="PS50921">
    <property type="entry name" value="ANTAR"/>
    <property type="match status" value="1"/>
</dbReference>
<evidence type="ECO:0000313" key="7">
    <source>
        <dbReference type="Proteomes" id="UP001597023"/>
    </source>
</evidence>
<dbReference type="SUPFAM" id="SSF52172">
    <property type="entry name" value="CheY-like"/>
    <property type="match status" value="1"/>
</dbReference>
<sequence length="249" mass="27190">MDDSTRELRVAAALVEAADTLTEHVDEGRQLRRLADRCVELLAARAAGIMLFDEGRVTSLTASGTREELALELLAVQREEGPCLDSYRAGRPVEPVALGSARAVVQWPGFTRRALRHGVTATFAVPLRRGERVLGALNVFLPGATGATAPRLAQSLADGVVLGLHNRTLYHQCRARAQQLERALASRVPIEQAKGMLAERWRTTPDDAFTALRRYARRHQVPLRQVAAAVVDRTADDAALRREAGHADP</sequence>
<evidence type="ECO:0000313" key="6">
    <source>
        <dbReference type="EMBL" id="MFD0315233.1"/>
    </source>
</evidence>
<protein>
    <submittedName>
        <fullName evidence="6">ANTAR domain-containing protein</fullName>
    </submittedName>
</protein>
<dbReference type="RefSeq" id="WP_381608036.1">
    <property type="nucleotide sequence ID" value="NZ_JBHTEB010000001.1"/>
</dbReference>
<name>A0ABW2W711_9ACTN</name>
<dbReference type="Gene3D" id="1.10.10.10">
    <property type="entry name" value="Winged helix-like DNA-binding domain superfamily/Winged helix DNA-binding domain"/>
    <property type="match status" value="1"/>
</dbReference>
<comment type="caution">
    <text evidence="6">The sequence shown here is derived from an EMBL/GenBank/DDBJ whole genome shotgun (WGS) entry which is preliminary data.</text>
</comment>
<keyword evidence="7" id="KW-1185">Reference proteome</keyword>
<keyword evidence="4" id="KW-0804">Transcription</keyword>
<evidence type="ECO:0000256" key="2">
    <source>
        <dbReference type="ARBA" id="ARBA00022777"/>
    </source>
</evidence>
<evidence type="ECO:0000256" key="4">
    <source>
        <dbReference type="ARBA" id="ARBA00023163"/>
    </source>
</evidence>